<sequence>MLETVWAALGRDRAELALVHGPRHPVPLSAVTDVGALAWASVAAASLTAARLAGAAAVDLDPTRVAIVYGSERHFRLDGSRPDAFAALSGFFRTSDGWVRTHANYPWHARALRDALGLADDASAESAARAFSAADAVKLSRTVSDAGGICTPVLAEVPAHDAGLRAAPILRVARLGGGPPAPLAPASPARPLEGVRVLDLTRVIAGPIATRTLALLGADVLRIDPPDHPEIGWQHLDTGHAKRSCVLDARSPAFDALLRTADVVVLGYRPAGMDRIGLAPETLARRRPGIIVARLSAWGADAADRRGFDSIVQAASGISWLESRDGAIPGALPAQALDHSAGYLLAAAVVSLIARRAHEGGSWIADTSLRRVAAELLHLPRTSAPDPGDAPDPTSHLQHFVVDGLALTTTAPALAYAGGPTTFAPPRPWGQDAAGWADRSA</sequence>
<organism evidence="2 3">
    <name type="scientific">Microbacterium hominis</name>
    <dbReference type="NCBI Taxonomy" id="162426"/>
    <lineage>
        <taxon>Bacteria</taxon>
        <taxon>Bacillati</taxon>
        <taxon>Actinomycetota</taxon>
        <taxon>Actinomycetes</taxon>
        <taxon>Micrococcales</taxon>
        <taxon>Microbacteriaceae</taxon>
        <taxon>Microbacterium</taxon>
    </lineage>
</organism>
<dbReference type="GO" id="GO:0016740">
    <property type="term" value="F:transferase activity"/>
    <property type="evidence" value="ECO:0007669"/>
    <property type="project" value="UniProtKB-KW"/>
</dbReference>
<evidence type="ECO:0000256" key="1">
    <source>
        <dbReference type="SAM" id="MobiDB-lite"/>
    </source>
</evidence>
<keyword evidence="2" id="KW-0808">Transferase</keyword>
<dbReference type="SUPFAM" id="SSF89796">
    <property type="entry name" value="CoA-transferase family III (CaiB/BaiF)"/>
    <property type="match status" value="2"/>
</dbReference>
<dbReference type="Pfam" id="PF02515">
    <property type="entry name" value="CoA_transf_3"/>
    <property type="match status" value="1"/>
</dbReference>
<gene>
    <name evidence="2" type="ORF">HQM25_10620</name>
</gene>
<dbReference type="EMBL" id="CP054038">
    <property type="protein sequence ID" value="QKJ21200.1"/>
    <property type="molecule type" value="Genomic_DNA"/>
</dbReference>
<dbReference type="Proteomes" id="UP000502498">
    <property type="component" value="Chromosome"/>
</dbReference>
<dbReference type="InterPro" id="IPR003673">
    <property type="entry name" value="CoA-Trfase_fam_III"/>
</dbReference>
<dbReference type="AlphaFoldDB" id="A0A7D4TI04"/>
<reference evidence="2 3" key="1">
    <citation type="submission" date="2020-05" db="EMBL/GenBank/DDBJ databases">
        <title>Strain PA2F3 complete genome.</title>
        <authorList>
            <person name="Kim Y.-S."/>
            <person name="Kim S.-J."/>
            <person name="Jung H.-k."/>
            <person name="Kim S.-E."/>
            <person name="Kim K.-H."/>
        </authorList>
    </citation>
    <scope>NUCLEOTIDE SEQUENCE [LARGE SCALE GENOMIC DNA]</scope>
    <source>
        <strain evidence="2 3">PA2F3</strain>
    </source>
</reference>
<dbReference type="InterPro" id="IPR050509">
    <property type="entry name" value="CoA-transferase_III"/>
</dbReference>
<proteinExistence type="predicted"/>
<accession>A0A7D4TI04</accession>
<name>A0A7D4TI04_9MICO</name>
<dbReference type="PANTHER" id="PTHR48228:SF4">
    <property type="entry name" value="BLR3030 PROTEIN"/>
    <property type="match status" value="1"/>
</dbReference>
<dbReference type="InterPro" id="IPR023606">
    <property type="entry name" value="CoA-Trfase_III_dom_1_sf"/>
</dbReference>
<dbReference type="Gene3D" id="3.40.50.10540">
    <property type="entry name" value="Crotonobetainyl-coa:carnitine coa-transferase, domain 1"/>
    <property type="match status" value="1"/>
</dbReference>
<evidence type="ECO:0000313" key="3">
    <source>
        <dbReference type="Proteomes" id="UP000502498"/>
    </source>
</evidence>
<dbReference type="PANTHER" id="PTHR48228">
    <property type="entry name" value="SUCCINYL-COA--D-CITRAMALATE COA-TRANSFERASE"/>
    <property type="match status" value="1"/>
</dbReference>
<protein>
    <submittedName>
        <fullName evidence="2">CoA transferase</fullName>
    </submittedName>
</protein>
<evidence type="ECO:0000313" key="2">
    <source>
        <dbReference type="EMBL" id="QKJ21200.1"/>
    </source>
</evidence>
<feature type="region of interest" description="Disordered" evidence="1">
    <location>
        <begin position="419"/>
        <end position="441"/>
    </location>
</feature>